<dbReference type="EMBL" id="JALJOQ010000060">
    <property type="protein sequence ID" value="KAK9803314.1"/>
    <property type="molecule type" value="Genomic_DNA"/>
</dbReference>
<dbReference type="GO" id="GO:0010468">
    <property type="term" value="P:regulation of gene expression"/>
    <property type="evidence" value="ECO:0007669"/>
    <property type="project" value="TreeGrafter"/>
</dbReference>
<dbReference type="InterPro" id="IPR003349">
    <property type="entry name" value="JmjN"/>
</dbReference>
<dbReference type="GO" id="GO:0141052">
    <property type="term" value="F:histone H3 demethylase activity"/>
    <property type="evidence" value="ECO:0007669"/>
    <property type="project" value="UniProtKB-ARBA"/>
</dbReference>
<feature type="region of interest" description="Disordered" evidence="3">
    <location>
        <begin position="485"/>
        <end position="511"/>
    </location>
</feature>
<dbReference type="PANTHER" id="PTHR10694">
    <property type="entry name" value="LYSINE-SPECIFIC DEMETHYLASE"/>
    <property type="match status" value="1"/>
</dbReference>
<dbReference type="Gene3D" id="2.60.120.650">
    <property type="entry name" value="Cupin"/>
    <property type="match status" value="1"/>
</dbReference>
<keyword evidence="1" id="KW-0479">Metal-binding</keyword>
<evidence type="ECO:0000256" key="3">
    <source>
        <dbReference type="SAM" id="MobiDB-lite"/>
    </source>
</evidence>
<dbReference type="SMART" id="SM00558">
    <property type="entry name" value="JmjC"/>
    <property type="match status" value="1"/>
</dbReference>
<dbReference type="GO" id="GO:0005634">
    <property type="term" value="C:nucleus"/>
    <property type="evidence" value="ECO:0007669"/>
    <property type="project" value="TreeGrafter"/>
</dbReference>
<dbReference type="GO" id="GO:0046872">
    <property type="term" value="F:metal ion binding"/>
    <property type="evidence" value="ECO:0007669"/>
    <property type="project" value="UniProtKB-KW"/>
</dbReference>
<feature type="region of interest" description="Disordered" evidence="3">
    <location>
        <begin position="793"/>
        <end position="818"/>
    </location>
</feature>
<dbReference type="PROSITE" id="PS51183">
    <property type="entry name" value="JMJN"/>
    <property type="match status" value="1"/>
</dbReference>
<feature type="compositionally biased region" description="Basic and acidic residues" evidence="3">
    <location>
        <begin position="793"/>
        <end position="810"/>
    </location>
</feature>
<feature type="compositionally biased region" description="Low complexity" evidence="3">
    <location>
        <begin position="1085"/>
        <end position="1095"/>
    </location>
</feature>
<keyword evidence="2" id="KW-0408">Iron</keyword>
<feature type="region of interest" description="Disordered" evidence="3">
    <location>
        <begin position="334"/>
        <end position="353"/>
    </location>
</feature>
<feature type="compositionally biased region" description="Polar residues" evidence="3">
    <location>
        <begin position="1073"/>
        <end position="1082"/>
    </location>
</feature>
<dbReference type="Pfam" id="PF02928">
    <property type="entry name" value="zf-C5HC2"/>
    <property type="match status" value="1"/>
</dbReference>
<feature type="region of interest" description="Disordered" evidence="3">
    <location>
        <begin position="1"/>
        <end position="152"/>
    </location>
</feature>
<dbReference type="AlphaFoldDB" id="A0AAW1P3L4"/>
<feature type="domain" description="JmjN" evidence="4">
    <location>
        <begin position="350"/>
        <end position="391"/>
    </location>
</feature>
<evidence type="ECO:0000256" key="1">
    <source>
        <dbReference type="ARBA" id="ARBA00022723"/>
    </source>
</evidence>
<feature type="compositionally biased region" description="Acidic residues" evidence="3">
    <location>
        <begin position="276"/>
        <end position="304"/>
    </location>
</feature>
<feature type="compositionally biased region" description="Basic and acidic residues" evidence="3">
    <location>
        <begin position="262"/>
        <end position="271"/>
    </location>
</feature>
<dbReference type="SMART" id="SM00545">
    <property type="entry name" value="JmjN"/>
    <property type="match status" value="1"/>
</dbReference>
<gene>
    <name evidence="6" type="ORF">WJX73_000542</name>
</gene>
<evidence type="ECO:0000313" key="7">
    <source>
        <dbReference type="Proteomes" id="UP001465755"/>
    </source>
</evidence>
<protein>
    <submittedName>
        <fullName evidence="6">Uncharacterized protein</fullName>
    </submittedName>
</protein>
<dbReference type="InterPro" id="IPR003347">
    <property type="entry name" value="JmjC_dom"/>
</dbReference>
<dbReference type="SUPFAM" id="SSF51197">
    <property type="entry name" value="Clavaminate synthase-like"/>
    <property type="match status" value="1"/>
</dbReference>
<sequence>MATATENGEQAPASAANEPAQGDAVEEASDEAPSDDSEAEEEEDADYVSPRSHSADVAEVDASPRQRRASALAASKKVSDYIVGANKSIRVLRAEMDPPSRKYKTRGNGTPRGRKPSTAAKPRRTNVKRDTAASEDPSPTLPPPVAAAVDPPLGMPNISVPISLTGGSVGGGLGMPIPLHHLGTSGIVPGHHYPQGPGGSYIANGNDQPSLARRTSARATTAALQQQRNLPTKRRRNEITTAKEGAGNAPVPKRRGQNQWTKKRERERELQMLEEQMLEDSDVELGEEEDLAEEEDEDEEEEMDQLYGCGKCRYAHGGCAQCRETPLFERPKGLRWQPDSGRPQTGIPSAPTFYPTEAEFADPLRYINSIRVEAERCGIACVVPPKGWAPPFSLDKGTNGQHSDSFKFSIRKQLTSHLCTRLANTKTDRKKRAAGRYTSKRPGAEEGEEGADKPDCDGEFGFLTLDKPHTLKSFSSYAKWSKNLHFSEPLPNGAKEREPKRRRTALEEAEPTVEQVEAEFWRIVESPDQVVESLYGQDLDSGQHGSGFPLPPYRQRLLEEHLARVAQAEAQAQADKGLKVKAVEGIKPRVYTPEERAYSEHPWNINNLTRCKGSVLRYLVGEELITGVMVPWLYVGSCMSAFCWHVEDHALYSINYLHQGAPKVWYGVPPEASETLEAAFRDALPHLFEAAPSLLYQLVTMLSPMQLQARGVPVHRLVHEEGSFVITFPNAYHAGFNTGLNCAEAVNFGPPDWLPWGHYVGNKYRKDAKAATLSNDALLINLAKAAPMVQKRLAEEAQARSGAPKEEATEPHVGPHSVYKDATKAVGKAADEAAAMEVDDPPADEEGAVKLELSGGATGALKVQLSVAGQDAAAKREDVKAEPLTDGYVPGRPTDLSYLDPINHADTPALAVQLGTAELVLRIEEERRRRQAGLKHAPGLPSMRMTGTTPAAKDEQGMYTNTEDTDCEQCKCDLYLSAIISPACPGKAACPEHASCLPCPPSTWVLLYRYELAELEEAVAEAKRCIPGTAEAIVAAQSLKAHPAPRPVAKPQGPLVPHLSKGNKPPVAPLNKQGPTKGQQNEDPAAAALLQQGAQIKRRSSYPRAGAAGRGKRKAGRGREAGGARKKVARGPKGAAANGEPLPPEVVMANKAKMARARQAKAEKSVLRRSQPKGQEATANAAAPSASASANGHARPSRGGP</sequence>
<feature type="compositionally biased region" description="Low complexity" evidence="3">
    <location>
        <begin position="210"/>
        <end position="228"/>
    </location>
</feature>
<organism evidence="6 7">
    <name type="scientific">Symbiochloris irregularis</name>
    <dbReference type="NCBI Taxonomy" id="706552"/>
    <lineage>
        <taxon>Eukaryota</taxon>
        <taxon>Viridiplantae</taxon>
        <taxon>Chlorophyta</taxon>
        <taxon>core chlorophytes</taxon>
        <taxon>Trebouxiophyceae</taxon>
        <taxon>Trebouxiales</taxon>
        <taxon>Trebouxiaceae</taxon>
        <taxon>Symbiochloris</taxon>
    </lineage>
</organism>
<dbReference type="Pfam" id="PF02375">
    <property type="entry name" value="JmjN"/>
    <property type="match status" value="1"/>
</dbReference>
<reference evidence="6 7" key="1">
    <citation type="journal article" date="2024" name="Nat. Commun.">
        <title>Phylogenomics reveals the evolutionary origins of lichenization in chlorophyte algae.</title>
        <authorList>
            <person name="Puginier C."/>
            <person name="Libourel C."/>
            <person name="Otte J."/>
            <person name="Skaloud P."/>
            <person name="Haon M."/>
            <person name="Grisel S."/>
            <person name="Petersen M."/>
            <person name="Berrin J.G."/>
            <person name="Delaux P.M."/>
            <person name="Dal Grande F."/>
            <person name="Keller J."/>
        </authorList>
    </citation>
    <scope>NUCLEOTIDE SEQUENCE [LARGE SCALE GENOMIC DNA]</scope>
    <source>
        <strain evidence="6 7">SAG 2036</strain>
    </source>
</reference>
<proteinExistence type="predicted"/>
<accession>A0AAW1P3L4</accession>
<dbReference type="PANTHER" id="PTHR10694:SF33">
    <property type="entry name" value="LYSINE-SPECIFIC DEMETHYLASE 5"/>
    <property type="match status" value="1"/>
</dbReference>
<evidence type="ECO:0000259" key="4">
    <source>
        <dbReference type="PROSITE" id="PS51183"/>
    </source>
</evidence>
<feature type="compositionally biased region" description="Low complexity" evidence="3">
    <location>
        <begin position="1177"/>
        <end position="1190"/>
    </location>
</feature>
<feature type="compositionally biased region" description="Basic residues" evidence="3">
    <location>
        <begin position="252"/>
        <end position="261"/>
    </location>
</feature>
<evidence type="ECO:0000259" key="5">
    <source>
        <dbReference type="PROSITE" id="PS51184"/>
    </source>
</evidence>
<dbReference type="PROSITE" id="PS51184">
    <property type="entry name" value="JMJC"/>
    <property type="match status" value="1"/>
</dbReference>
<feature type="region of interest" description="Disordered" evidence="3">
    <location>
        <begin position="425"/>
        <end position="455"/>
    </location>
</feature>
<keyword evidence="7" id="KW-1185">Reference proteome</keyword>
<dbReference type="GO" id="GO:0000785">
    <property type="term" value="C:chromatin"/>
    <property type="evidence" value="ECO:0007669"/>
    <property type="project" value="TreeGrafter"/>
</dbReference>
<feature type="compositionally biased region" description="Acidic residues" evidence="3">
    <location>
        <begin position="24"/>
        <end position="46"/>
    </location>
</feature>
<feature type="region of interest" description="Disordered" evidence="3">
    <location>
        <begin position="188"/>
        <end position="304"/>
    </location>
</feature>
<dbReference type="Pfam" id="PF02373">
    <property type="entry name" value="JmjC"/>
    <property type="match status" value="1"/>
</dbReference>
<evidence type="ECO:0000313" key="6">
    <source>
        <dbReference type="EMBL" id="KAK9803314.1"/>
    </source>
</evidence>
<comment type="caution">
    <text evidence="6">The sequence shown here is derived from an EMBL/GenBank/DDBJ whole genome shotgun (WGS) entry which is preliminary data.</text>
</comment>
<feature type="domain" description="JmjC" evidence="5">
    <location>
        <begin position="597"/>
        <end position="765"/>
    </location>
</feature>
<name>A0AAW1P3L4_9CHLO</name>
<evidence type="ECO:0000256" key="2">
    <source>
        <dbReference type="ARBA" id="ARBA00023004"/>
    </source>
</evidence>
<feature type="region of interest" description="Disordered" evidence="3">
    <location>
        <begin position="1043"/>
        <end position="1201"/>
    </location>
</feature>
<dbReference type="Proteomes" id="UP001465755">
    <property type="component" value="Unassembled WGS sequence"/>
</dbReference>
<dbReference type="InterPro" id="IPR004198">
    <property type="entry name" value="Znf_C5HC2"/>
</dbReference>